<keyword evidence="1" id="KW-0175">Coiled coil</keyword>
<reference evidence="3" key="1">
    <citation type="thesis" date="2020" institute="ProQuest LLC" country="789 East Eisenhower Parkway, Ann Arbor, MI, USA">
        <title>Comparative Genomics and Chromosome Evolution.</title>
        <authorList>
            <person name="Mudd A.B."/>
        </authorList>
    </citation>
    <scope>NUCLEOTIDE SEQUENCE</scope>
    <source>
        <strain evidence="3">Female2</strain>
        <tissue evidence="3">Blood</tissue>
    </source>
</reference>
<dbReference type="OrthoDB" id="9901850at2759"/>
<organism evidence="3 4">
    <name type="scientific">Hymenochirus boettgeri</name>
    <name type="common">Congo dwarf clawed frog</name>
    <dbReference type="NCBI Taxonomy" id="247094"/>
    <lineage>
        <taxon>Eukaryota</taxon>
        <taxon>Metazoa</taxon>
        <taxon>Chordata</taxon>
        <taxon>Craniata</taxon>
        <taxon>Vertebrata</taxon>
        <taxon>Euteleostomi</taxon>
        <taxon>Amphibia</taxon>
        <taxon>Batrachia</taxon>
        <taxon>Anura</taxon>
        <taxon>Pipoidea</taxon>
        <taxon>Pipidae</taxon>
        <taxon>Pipinae</taxon>
        <taxon>Hymenochirus</taxon>
    </lineage>
</organism>
<feature type="coiled-coil region" evidence="1">
    <location>
        <begin position="433"/>
        <end position="481"/>
    </location>
</feature>
<keyword evidence="4" id="KW-1185">Reference proteome</keyword>
<evidence type="ECO:0000256" key="1">
    <source>
        <dbReference type="SAM" id="Coils"/>
    </source>
</evidence>
<evidence type="ECO:0000313" key="3">
    <source>
        <dbReference type="EMBL" id="KAG8437211.1"/>
    </source>
</evidence>
<evidence type="ECO:0000259" key="2">
    <source>
        <dbReference type="Pfam" id="PF15743"/>
    </source>
</evidence>
<comment type="caution">
    <text evidence="3">The sequence shown here is derived from an EMBL/GenBank/DDBJ whole genome shotgun (WGS) entry which is preliminary data.</text>
</comment>
<name>A0A8T2J3F2_9PIPI</name>
<dbReference type="EMBL" id="JAACNH010000007">
    <property type="protein sequence ID" value="KAG8437211.1"/>
    <property type="molecule type" value="Genomic_DNA"/>
</dbReference>
<dbReference type="Proteomes" id="UP000812440">
    <property type="component" value="Chromosome 4"/>
</dbReference>
<gene>
    <name evidence="3" type="ORF">GDO86_008055</name>
</gene>
<dbReference type="AlphaFoldDB" id="A0A8T2J3F2"/>
<dbReference type="InterPro" id="IPR031478">
    <property type="entry name" value="SPATA1_C"/>
</dbReference>
<feature type="domain" description="Spermatogenesis-associated protein 1 C-terminal" evidence="2">
    <location>
        <begin position="331"/>
        <end position="479"/>
    </location>
</feature>
<dbReference type="PANTHER" id="PTHR14421">
    <property type="entry name" value="SPERMATOGENESIS-ASSOCIATED PROTEIN 1"/>
    <property type="match status" value="1"/>
</dbReference>
<dbReference type="InterPro" id="IPR039062">
    <property type="entry name" value="SPAT1"/>
</dbReference>
<proteinExistence type="predicted"/>
<accession>A0A8T2J3F2</accession>
<protein>
    <recommendedName>
        <fullName evidence="2">Spermatogenesis-associated protein 1 C-terminal domain-containing protein</fullName>
    </recommendedName>
</protein>
<dbReference type="PANTHER" id="PTHR14421:SF3">
    <property type="entry name" value="SPERMATOGENESIS-ASSOCIATED PROTEIN 1"/>
    <property type="match status" value="1"/>
</dbReference>
<evidence type="ECO:0000313" key="4">
    <source>
        <dbReference type="Proteomes" id="UP000812440"/>
    </source>
</evidence>
<dbReference type="Pfam" id="PF15743">
    <property type="entry name" value="SPATA1_C"/>
    <property type="match status" value="1"/>
</dbReference>
<feature type="coiled-coil region" evidence="1">
    <location>
        <begin position="332"/>
        <end position="402"/>
    </location>
</feature>
<sequence length="493" mass="56932">MGSKRPNDFLLYMNNNQSLMTANSSRPSTAGLIELHVYQVPDDVWNFKLNSVSTDVINRFISVGFIRVSPDMQLRTLRERLGEFLGEDIVLDKFVFLKCVGRSLAVVKAKQERELKLKSFAPPYASQPELYLLPRAENEGSTYGSSVISDDTQYSNQYNSSDSSISMVAQQTGIQSLNHLHSEQIHKDLTLPKEEKDNGTFLFTRQEEEIVKNINVMRLESQDQNKERHISLMVKDRVRILERNQTGDSGVPESLEGRDIDHLHNKSSMEPSVAMKTDSIKMDNQVHKFGGNYLRHLPEPAHYQAPPSPPPLLDFPTIKSLEPRDKSHRETIDQLKEERMHLEKSREELVKKAKSLIEQYKLKRHRARDSWKKKYYETKKVTAILEERLNKLRNEFEVYHQKLMTQLAARDSRKQLKNPTLAANSKNAVIMSITTKQHELDQLKHRVENARIKLLIEIKMRKQASSELNVLKAELAQKKAQSTLHVWQSKLTV</sequence>